<dbReference type="RefSeq" id="XP_003146471.1">
    <property type="nucleotide sequence ID" value="XM_003146423.2"/>
</dbReference>
<evidence type="ECO:0000256" key="1">
    <source>
        <dbReference type="ARBA" id="ARBA00022527"/>
    </source>
</evidence>
<keyword evidence="5 6" id="KW-0067">ATP-binding</keyword>
<dbReference type="Gene3D" id="1.10.510.10">
    <property type="entry name" value="Transferase(Phosphotransferase) domain 1"/>
    <property type="match status" value="1"/>
</dbReference>
<evidence type="ECO:0000256" key="5">
    <source>
        <dbReference type="ARBA" id="ARBA00022840"/>
    </source>
</evidence>
<comment type="similarity">
    <text evidence="7">Belongs to the protein kinase superfamily.</text>
</comment>
<dbReference type="EMBL" id="JH712108">
    <property type="protein sequence ID" value="EFO17599.1"/>
    <property type="molecule type" value="Genomic_DNA"/>
</dbReference>
<reference evidence="10" key="1">
    <citation type="submission" date="2012-04" db="EMBL/GenBank/DDBJ databases">
        <title>The Genome Sequence of Loa loa.</title>
        <authorList>
            <consortium name="The Broad Institute Genome Sequencing Platform"/>
            <consortium name="Broad Institute Genome Sequencing Center for Infectious Disease"/>
            <person name="Nutman T.B."/>
            <person name="Fink D.L."/>
            <person name="Russ C."/>
            <person name="Young S."/>
            <person name="Zeng Q."/>
            <person name="Gargeya S."/>
            <person name="Alvarado L."/>
            <person name="Berlin A."/>
            <person name="Chapman S.B."/>
            <person name="Chen Z."/>
            <person name="Freedman E."/>
            <person name="Gellesch M."/>
            <person name="Goldberg J."/>
            <person name="Griggs A."/>
            <person name="Gujja S."/>
            <person name="Heilman E.R."/>
            <person name="Heiman D."/>
            <person name="Howarth C."/>
            <person name="Mehta T."/>
            <person name="Neiman D."/>
            <person name="Pearson M."/>
            <person name="Roberts A."/>
            <person name="Saif S."/>
            <person name="Shea T."/>
            <person name="Shenoy N."/>
            <person name="Sisk P."/>
            <person name="Stolte C."/>
            <person name="Sykes S."/>
            <person name="White J."/>
            <person name="Yandava C."/>
            <person name="Haas B."/>
            <person name="Henn M.R."/>
            <person name="Nusbaum C."/>
            <person name="Birren B."/>
        </authorList>
    </citation>
    <scope>NUCLEOTIDE SEQUENCE [LARGE SCALE GENOMIC DNA]</scope>
</reference>
<evidence type="ECO:0000256" key="2">
    <source>
        <dbReference type="ARBA" id="ARBA00022679"/>
    </source>
</evidence>
<dbReference type="OrthoDB" id="9332038at2759"/>
<keyword evidence="4 10" id="KW-0418">Kinase</keyword>
<dbReference type="AlphaFoldDB" id="A0A1S0TNV9"/>
<dbReference type="GO" id="GO:0005524">
    <property type="term" value="F:ATP binding"/>
    <property type="evidence" value="ECO:0007669"/>
    <property type="project" value="UniProtKB-UniRule"/>
</dbReference>
<feature type="binding site" evidence="6">
    <location>
        <position position="288"/>
    </location>
    <ligand>
        <name>ATP</name>
        <dbReference type="ChEBI" id="CHEBI:30616"/>
    </ligand>
</feature>
<dbReference type="PROSITE" id="PS00108">
    <property type="entry name" value="PROTEIN_KINASE_ST"/>
    <property type="match status" value="1"/>
</dbReference>
<dbReference type="InterPro" id="IPR008271">
    <property type="entry name" value="Ser/Thr_kinase_AS"/>
</dbReference>
<dbReference type="PROSITE" id="PS50011">
    <property type="entry name" value="PROTEIN_KINASE_DOM"/>
    <property type="match status" value="1"/>
</dbReference>
<evidence type="ECO:0000256" key="6">
    <source>
        <dbReference type="PROSITE-ProRule" id="PRU10141"/>
    </source>
</evidence>
<keyword evidence="1 7" id="KW-0723">Serine/threonine-protein kinase</keyword>
<evidence type="ECO:0000259" key="9">
    <source>
        <dbReference type="PROSITE" id="PS50011"/>
    </source>
</evidence>
<dbReference type="KEGG" id="loa:LOAG_10900"/>
<name>A0A1S0TNV9_LOALO</name>
<evidence type="ECO:0000256" key="8">
    <source>
        <dbReference type="SAM" id="MobiDB-lite"/>
    </source>
</evidence>
<dbReference type="InParanoid" id="A0A1S0TNV9"/>
<dbReference type="InterPro" id="IPR000719">
    <property type="entry name" value="Prot_kinase_dom"/>
</dbReference>
<evidence type="ECO:0000256" key="4">
    <source>
        <dbReference type="ARBA" id="ARBA00022777"/>
    </source>
</evidence>
<dbReference type="SMART" id="SM00220">
    <property type="entry name" value="S_TKc"/>
    <property type="match status" value="1"/>
</dbReference>
<gene>
    <name evidence="10" type="ORF">LOAG_10900</name>
</gene>
<feature type="region of interest" description="Disordered" evidence="8">
    <location>
        <begin position="153"/>
        <end position="181"/>
    </location>
</feature>
<keyword evidence="2" id="KW-0808">Transferase</keyword>
<dbReference type="InterPro" id="IPR017441">
    <property type="entry name" value="Protein_kinase_ATP_BS"/>
</dbReference>
<dbReference type="CTD" id="9948348"/>
<dbReference type="Pfam" id="PF00069">
    <property type="entry name" value="Pkinase"/>
    <property type="match status" value="1"/>
</dbReference>
<dbReference type="GeneID" id="9948348"/>
<evidence type="ECO:0000256" key="3">
    <source>
        <dbReference type="ARBA" id="ARBA00022741"/>
    </source>
</evidence>
<dbReference type="GO" id="GO:0004674">
    <property type="term" value="F:protein serine/threonine kinase activity"/>
    <property type="evidence" value="ECO:0007669"/>
    <property type="project" value="UniProtKB-KW"/>
</dbReference>
<evidence type="ECO:0000256" key="7">
    <source>
        <dbReference type="RuleBase" id="RU000304"/>
    </source>
</evidence>
<keyword evidence="3 6" id="KW-0547">Nucleotide-binding</keyword>
<dbReference type="PANTHER" id="PTHR24058:SF28">
    <property type="entry name" value="SERINE_THREONINE-PROTEIN KINASE MINIBRAIN"/>
    <property type="match status" value="1"/>
</dbReference>
<dbReference type="PANTHER" id="PTHR24058">
    <property type="entry name" value="DUAL SPECIFICITY PROTEIN KINASE"/>
    <property type="match status" value="1"/>
</dbReference>
<accession>A0A1S0TNV9</accession>
<dbReference type="SUPFAM" id="SSF56112">
    <property type="entry name" value="Protein kinase-like (PK-like)"/>
    <property type="match status" value="1"/>
</dbReference>
<organism evidence="10">
    <name type="scientific">Loa loa</name>
    <name type="common">Eye worm</name>
    <name type="synonym">Filaria loa</name>
    <dbReference type="NCBI Taxonomy" id="7209"/>
    <lineage>
        <taxon>Eukaryota</taxon>
        <taxon>Metazoa</taxon>
        <taxon>Ecdysozoa</taxon>
        <taxon>Nematoda</taxon>
        <taxon>Chromadorea</taxon>
        <taxon>Rhabditida</taxon>
        <taxon>Spirurina</taxon>
        <taxon>Spiruromorpha</taxon>
        <taxon>Filarioidea</taxon>
        <taxon>Onchocercidae</taxon>
        <taxon>Loa</taxon>
    </lineage>
</organism>
<dbReference type="InterPro" id="IPR050494">
    <property type="entry name" value="Ser_Thr_dual-spec_kinase"/>
</dbReference>
<dbReference type="OMA" id="THTHCWT"/>
<dbReference type="PROSITE" id="PS00107">
    <property type="entry name" value="PROTEIN_KINASE_ATP"/>
    <property type="match status" value="1"/>
</dbReference>
<evidence type="ECO:0000313" key="10">
    <source>
        <dbReference type="EMBL" id="EFO17599.1"/>
    </source>
</evidence>
<protein>
    <submittedName>
        <fullName evidence="10">CMGC/DYRK/DYRK1 protein kinase</fullName>
    </submittedName>
</protein>
<proteinExistence type="inferred from homology"/>
<feature type="domain" description="Protein kinase" evidence="9">
    <location>
        <begin position="259"/>
        <end position="441"/>
    </location>
</feature>
<sequence length="441" mass="49725">MVAQDIKLEYDRRANMFGQNPNFATSSAWPQQSSTQSSASFAVQPSVIDSGSFLNASLQNSNNAYSPNMSFSNNSGLLLSSQAHMGFPMADHIPSTSTQNPHSGAVITHQQSTVNNAHNRSLQRESATSPLRKLSVDLIKTYKGINESYYARKAKRRHEQEHHTHGLHPTALSEHHHTAPPPKQAISLNQQIASNLIQQNHSQQIQHSMFSQAAAIPSLLHHLHLQVVENPRSGSHNNGYDDENHDYIIHPGELFNNRYQIACHLGKGSFGQVAKAYDTLEQQDVAIKIIKNKNHSMIKLKLKSVKLKTHFMWRNHLCLVFELLSYNLYDLLRNTDFHGVSLNLTRKFGQQLASTLMFLSSPQLNIIHCDLKPENVLLCNPKRSAIKIIDFGSSCQLGHRIYQYIQSRFYRSPEILLGLQYDTAIDMWSLGIYFSIPVASI</sequence>
<dbReference type="InterPro" id="IPR011009">
    <property type="entry name" value="Kinase-like_dom_sf"/>
</dbReference>